<evidence type="ECO:0000259" key="8">
    <source>
        <dbReference type="Pfam" id="PF08240"/>
    </source>
</evidence>
<sequence length="358" mass="39332">MIAMNKYMKTFALTGKEKMEIQERPMPEIANDTDVLIRMIRVGVCGSDMHYYKEGGIGSQVISYPFTPGHEGAGIIAAVGKGVKHVAVGDRVAIDPAMPCGHCDQCEAGRPHTCRNLKFLGNPGQAEGCLSEYIVIPEGSCFPINNRLGFDEAVISEPLAIGYYATKLAGDLRGKSIGILGFGPIGMSVLLPAQVQEPAKVYVTDKLEHRLKIAHETGANWTGNPDETNIVLEINRLEPLQLDYVFECCGKQEAVDQAIQLLKPGGTLLIVGIPEFSHWSFPVDELRRKEITIQNVRRQNGFTRPALDLIADSTMDVTPMVTHHFPFEETDKAYATVANYEDGVMKAMIDFSAGRYDD</sequence>
<dbReference type="PANTHER" id="PTHR43161:SF9">
    <property type="entry name" value="SORBITOL DEHYDROGENASE"/>
    <property type="match status" value="1"/>
</dbReference>
<dbReference type="Pfam" id="PF08240">
    <property type="entry name" value="ADH_N"/>
    <property type="match status" value="1"/>
</dbReference>
<name>A0ABQ0ZMI4_9BACT</name>
<keyword evidence="3 6" id="KW-0479">Metal-binding</keyword>
<dbReference type="InterPro" id="IPR013154">
    <property type="entry name" value="ADH-like_N"/>
</dbReference>
<dbReference type="PANTHER" id="PTHR43161">
    <property type="entry name" value="SORBITOL DEHYDROGENASE"/>
    <property type="match status" value="1"/>
</dbReference>
<evidence type="ECO:0000256" key="1">
    <source>
        <dbReference type="ARBA" id="ARBA00001947"/>
    </source>
</evidence>
<organism evidence="9 10">
    <name type="scientific">Prolixibacter denitrificans</name>
    <dbReference type="NCBI Taxonomy" id="1541063"/>
    <lineage>
        <taxon>Bacteria</taxon>
        <taxon>Pseudomonadati</taxon>
        <taxon>Bacteroidota</taxon>
        <taxon>Bacteroidia</taxon>
        <taxon>Marinilabiliales</taxon>
        <taxon>Prolixibacteraceae</taxon>
        <taxon>Prolixibacter</taxon>
    </lineage>
</organism>
<accession>A0ABQ0ZMI4</accession>
<keyword evidence="10" id="KW-1185">Reference proteome</keyword>
<gene>
    <name evidence="9" type="primary">gutB</name>
    <name evidence="9" type="ORF">JCM18694_29220</name>
</gene>
<dbReference type="InterPro" id="IPR002328">
    <property type="entry name" value="ADH_Zn_CS"/>
</dbReference>
<comment type="cofactor">
    <cofactor evidence="1 6">
        <name>Zn(2+)</name>
        <dbReference type="ChEBI" id="CHEBI:29105"/>
    </cofactor>
</comment>
<evidence type="ECO:0000256" key="6">
    <source>
        <dbReference type="RuleBase" id="RU361277"/>
    </source>
</evidence>
<dbReference type="Gene3D" id="3.90.180.10">
    <property type="entry name" value="Medium-chain alcohol dehydrogenases, catalytic domain"/>
    <property type="match status" value="1"/>
</dbReference>
<dbReference type="InterPro" id="IPR036291">
    <property type="entry name" value="NAD(P)-bd_dom_sf"/>
</dbReference>
<evidence type="ECO:0000256" key="2">
    <source>
        <dbReference type="ARBA" id="ARBA00008072"/>
    </source>
</evidence>
<comment type="caution">
    <text evidence="9">The sequence shown here is derived from an EMBL/GenBank/DDBJ whole genome shotgun (WGS) entry which is preliminary data.</text>
</comment>
<feature type="domain" description="Alcohol dehydrogenase-like C-terminal" evidence="7">
    <location>
        <begin position="184"/>
        <end position="310"/>
    </location>
</feature>
<evidence type="ECO:0000313" key="9">
    <source>
        <dbReference type="EMBL" id="GET22676.1"/>
    </source>
</evidence>
<protein>
    <submittedName>
        <fullName evidence="9">Sorbitol dehydrogenase</fullName>
    </submittedName>
</protein>
<keyword evidence="4 6" id="KW-0862">Zinc</keyword>
<evidence type="ECO:0000259" key="7">
    <source>
        <dbReference type="Pfam" id="PF00107"/>
    </source>
</evidence>
<dbReference type="SUPFAM" id="SSF50129">
    <property type="entry name" value="GroES-like"/>
    <property type="match status" value="1"/>
</dbReference>
<dbReference type="Pfam" id="PF00107">
    <property type="entry name" value="ADH_zinc_N"/>
    <property type="match status" value="1"/>
</dbReference>
<evidence type="ECO:0000256" key="5">
    <source>
        <dbReference type="ARBA" id="ARBA00023002"/>
    </source>
</evidence>
<dbReference type="InterPro" id="IPR011032">
    <property type="entry name" value="GroES-like_sf"/>
</dbReference>
<dbReference type="EMBL" id="BLAU01000001">
    <property type="protein sequence ID" value="GET22676.1"/>
    <property type="molecule type" value="Genomic_DNA"/>
</dbReference>
<proteinExistence type="inferred from homology"/>
<comment type="similarity">
    <text evidence="2 6">Belongs to the zinc-containing alcohol dehydrogenase family.</text>
</comment>
<dbReference type="SUPFAM" id="SSF51735">
    <property type="entry name" value="NAD(P)-binding Rossmann-fold domains"/>
    <property type="match status" value="1"/>
</dbReference>
<evidence type="ECO:0000256" key="4">
    <source>
        <dbReference type="ARBA" id="ARBA00022833"/>
    </source>
</evidence>
<keyword evidence="5" id="KW-0560">Oxidoreductase</keyword>
<feature type="domain" description="Alcohol dehydrogenase-like N-terminal" evidence="8">
    <location>
        <begin position="32"/>
        <end position="145"/>
    </location>
</feature>
<dbReference type="Proteomes" id="UP000396862">
    <property type="component" value="Unassembled WGS sequence"/>
</dbReference>
<reference evidence="9 10" key="1">
    <citation type="submission" date="2019-10" db="EMBL/GenBank/DDBJ databases">
        <title>Prolixibacter strains distinguished by the presence of nitrate reductase genes were adept at nitrate-dependent anaerobic corrosion of metallic iron and carbon steel.</title>
        <authorList>
            <person name="Iino T."/>
            <person name="Shono N."/>
            <person name="Ito K."/>
            <person name="Nakamura R."/>
            <person name="Sueoka K."/>
            <person name="Harayama S."/>
            <person name="Ohkuma M."/>
        </authorList>
    </citation>
    <scope>NUCLEOTIDE SEQUENCE [LARGE SCALE GENOMIC DNA]</scope>
    <source>
        <strain evidence="9 10">MIC1-1</strain>
    </source>
</reference>
<dbReference type="InterPro" id="IPR013149">
    <property type="entry name" value="ADH-like_C"/>
</dbReference>
<evidence type="ECO:0000313" key="10">
    <source>
        <dbReference type="Proteomes" id="UP000396862"/>
    </source>
</evidence>
<dbReference type="PROSITE" id="PS00059">
    <property type="entry name" value="ADH_ZINC"/>
    <property type="match status" value="1"/>
</dbReference>
<evidence type="ECO:0000256" key="3">
    <source>
        <dbReference type="ARBA" id="ARBA00022723"/>
    </source>
</evidence>
<dbReference type="Gene3D" id="3.40.50.720">
    <property type="entry name" value="NAD(P)-binding Rossmann-like Domain"/>
    <property type="match status" value="1"/>
</dbReference>